<dbReference type="SMART" id="SM00043">
    <property type="entry name" value="CY"/>
    <property type="match status" value="1"/>
</dbReference>
<dbReference type="Proteomes" id="UP000001646">
    <property type="component" value="Chromosome 2"/>
</dbReference>
<dbReference type="KEGG" id="acs:100555907"/>
<dbReference type="FunFam" id="3.10.450.10:FF:000001">
    <property type="entry name" value="Cystatin-A"/>
    <property type="match status" value="1"/>
</dbReference>
<dbReference type="eggNOG" id="ENOG502SF2X">
    <property type="taxonomic scope" value="Eukaryota"/>
</dbReference>
<dbReference type="GO" id="GO:0004869">
    <property type="term" value="F:cysteine-type endopeptidase inhibitor activity"/>
    <property type="evidence" value="ECO:0000318"/>
    <property type="project" value="GO_Central"/>
</dbReference>
<dbReference type="GO" id="GO:0005829">
    <property type="term" value="C:cytosol"/>
    <property type="evidence" value="ECO:0000318"/>
    <property type="project" value="GO_Central"/>
</dbReference>
<name>G1KRD1_ANOCA</name>
<dbReference type="InterPro" id="IPR001713">
    <property type="entry name" value="Prot_inh_stefin"/>
</dbReference>
<evidence type="ECO:0000256" key="6">
    <source>
        <dbReference type="SAM" id="MobiDB-lite"/>
    </source>
</evidence>
<dbReference type="PANTHER" id="PTHR11414">
    <property type="entry name" value="CYSTATIN FAMILY MEMBER"/>
    <property type="match status" value="1"/>
</dbReference>
<dbReference type="OrthoDB" id="2429551at2759"/>
<dbReference type="CDD" id="cd00042">
    <property type="entry name" value="CY"/>
    <property type="match status" value="1"/>
</dbReference>
<feature type="compositionally biased region" description="Polar residues" evidence="6">
    <location>
        <begin position="80"/>
        <end position="89"/>
    </location>
</feature>
<dbReference type="ExpressionAtlas" id="G1KRD1">
    <property type="expression patterns" value="baseline"/>
</dbReference>
<dbReference type="Bgee" id="ENSACAG00000015627">
    <property type="expression patterns" value="Expressed in liver and 11 other cell types or tissues"/>
</dbReference>
<proteinExistence type="inferred from homology"/>
<reference evidence="8" key="2">
    <citation type="submission" date="2025-08" db="UniProtKB">
        <authorList>
            <consortium name="Ensembl"/>
        </authorList>
    </citation>
    <scope>IDENTIFICATION</scope>
</reference>
<feature type="domain" description="Cystatin" evidence="7">
    <location>
        <begin position="1"/>
        <end position="97"/>
    </location>
</feature>
<sequence>MSAGGLSEVKPATPEIQEMVDQTKGEIEKKENKTYSIFKAIEYRTQLVSGTNYFIKVDGGKEYLHVRIYKPLPQSGEKPSLTSYQTGKTASDPLIYF</sequence>
<evidence type="ECO:0000256" key="2">
    <source>
        <dbReference type="ARBA" id="ARBA00009403"/>
    </source>
</evidence>
<evidence type="ECO:0000256" key="3">
    <source>
        <dbReference type="ARBA" id="ARBA00022490"/>
    </source>
</evidence>
<dbReference type="Pfam" id="PF00031">
    <property type="entry name" value="Cystatin"/>
    <property type="match status" value="1"/>
</dbReference>
<dbReference type="GeneTree" id="ENSGT00940000155717"/>
<reference evidence="8" key="3">
    <citation type="submission" date="2025-09" db="UniProtKB">
        <authorList>
            <consortium name="Ensembl"/>
        </authorList>
    </citation>
    <scope>IDENTIFICATION</scope>
</reference>
<protein>
    <recommendedName>
        <fullName evidence="7">Cystatin domain-containing protein</fullName>
    </recommendedName>
</protein>
<dbReference type="InterPro" id="IPR046350">
    <property type="entry name" value="Cystatin_sf"/>
</dbReference>
<dbReference type="SUPFAM" id="SSF54403">
    <property type="entry name" value="Cystatin/monellin"/>
    <property type="match status" value="1"/>
</dbReference>
<dbReference type="AlphaFoldDB" id="G1KRD1"/>
<dbReference type="RefSeq" id="XP_008101925.1">
    <property type="nucleotide sequence ID" value="XM_008103718.3"/>
</dbReference>
<gene>
    <name evidence="8" type="primary">LOC100555907</name>
</gene>
<dbReference type="GeneID" id="100555907"/>
<evidence type="ECO:0000313" key="9">
    <source>
        <dbReference type="Proteomes" id="UP000001646"/>
    </source>
</evidence>
<dbReference type="Gene3D" id="3.10.450.10">
    <property type="match status" value="1"/>
</dbReference>
<dbReference type="InterPro" id="IPR018073">
    <property type="entry name" value="Prot_inh_cystat_CS"/>
</dbReference>
<dbReference type="STRING" id="28377.ENSACAP00000015371"/>
<feature type="region of interest" description="Disordered" evidence="6">
    <location>
        <begin position="74"/>
        <end position="97"/>
    </location>
</feature>
<dbReference type="InterPro" id="IPR000010">
    <property type="entry name" value="Cystatin_dom"/>
</dbReference>
<accession>G1KRD1</accession>
<evidence type="ECO:0000313" key="8">
    <source>
        <dbReference type="Ensembl" id="ENSACAP00000015371.4"/>
    </source>
</evidence>
<dbReference type="PANTHER" id="PTHR11414:SF20">
    <property type="entry name" value="CYSTATIN-A"/>
    <property type="match status" value="1"/>
</dbReference>
<dbReference type="Ensembl" id="ENSACAT00000015684.4">
    <property type="protein sequence ID" value="ENSACAP00000015371.4"/>
    <property type="gene ID" value="ENSACAG00000015627.4"/>
</dbReference>
<feature type="region of interest" description="Disordered" evidence="6">
    <location>
        <begin position="1"/>
        <end position="25"/>
    </location>
</feature>
<evidence type="ECO:0000256" key="1">
    <source>
        <dbReference type="ARBA" id="ARBA00004496"/>
    </source>
</evidence>
<keyword evidence="5" id="KW-0789">Thiol protease inhibitor</keyword>
<dbReference type="InParanoid" id="G1KRD1"/>
<evidence type="ECO:0000256" key="5">
    <source>
        <dbReference type="ARBA" id="ARBA00022704"/>
    </source>
</evidence>
<dbReference type="HOGENOM" id="CLU_150234_1_0_1"/>
<keyword evidence="4" id="KW-0646">Protease inhibitor</keyword>
<evidence type="ECO:0000259" key="7">
    <source>
        <dbReference type="SMART" id="SM00043"/>
    </source>
</evidence>
<organism evidence="8 9">
    <name type="scientific">Anolis carolinensis</name>
    <name type="common">Green anole</name>
    <name type="synonym">American chameleon</name>
    <dbReference type="NCBI Taxonomy" id="28377"/>
    <lineage>
        <taxon>Eukaryota</taxon>
        <taxon>Metazoa</taxon>
        <taxon>Chordata</taxon>
        <taxon>Craniata</taxon>
        <taxon>Vertebrata</taxon>
        <taxon>Euteleostomi</taxon>
        <taxon>Lepidosauria</taxon>
        <taxon>Squamata</taxon>
        <taxon>Bifurcata</taxon>
        <taxon>Unidentata</taxon>
        <taxon>Episquamata</taxon>
        <taxon>Toxicofera</taxon>
        <taxon>Iguania</taxon>
        <taxon>Dactyloidae</taxon>
        <taxon>Anolis</taxon>
    </lineage>
</organism>
<evidence type="ECO:0000256" key="4">
    <source>
        <dbReference type="ARBA" id="ARBA00022690"/>
    </source>
</evidence>
<dbReference type="PRINTS" id="PR00295">
    <property type="entry name" value="STEFINA"/>
</dbReference>
<reference evidence="8 9" key="1">
    <citation type="submission" date="2009-12" db="EMBL/GenBank/DDBJ databases">
        <title>The Genome Sequence of Anolis carolinensis (Green Anole Lizard).</title>
        <authorList>
            <consortium name="The Genome Sequencing Platform"/>
            <person name="Di Palma F."/>
            <person name="Alfoldi J."/>
            <person name="Heiman D."/>
            <person name="Young S."/>
            <person name="Grabherr M."/>
            <person name="Johnson J."/>
            <person name="Lander E.S."/>
            <person name="Lindblad-Toh K."/>
        </authorList>
    </citation>
    <scope>NUCLEOTIDE SEQUENCE [LARGE SCALE GENOMIC DNA]</scope>
    <source>
        <strain evidence="8 9">JBL SC #1</strain>
    </source>
</reference>
<keyword evidence="3" id="KW-0963">Cytoplasm</keyword>
<dbReference type="MEROPS" id="I25.003"/>
<keyword evidence="9" id="KW-1185">Reference proteome</keyword>
<dbReference type="PROSITE" id="PS00287">
    <property type="entry name" value="CYSTATIN"/>
    <property type="match status" value="1"/>
</dbReference>
<comment type="subcellular location">
    <subcellularLocation>
        <location evidence="1">Cytoplasm</location>
    </subcellularLocation>
</comment>
<comment type="similarity">
    <text evidence="2">Belongs to the cystatin family.</text>
</comment>